<dbReference type="Proteomes" id="UP000537260">
    <property type="component" value="Unassembled WGS sequence"/>
</dbReference>
<evidence type="ECO:0000256" key="6">
    <source>
        <dbReference type="HAMAP-Rule" id="MF_02120"/>
    </source>
</evidence>
<comment type="pathway">
    <text evidence="6 9">Amino-acid biosynthesis; L-lysine biosynthesis via DAP pathway; L-lysine from DL-2,6-diaminopimelate: step 1/1.</text>
</comment>
<dbReference type="EC" id="4.1.1.20" evidence="6 7"/>
<feature type="region of interest" description="Disordered" evidence="10">
    <location>
        <begin position="473"/>
        <end position="498"/>
    </location>
</feature>
<dbReference type="CDD" id="cd06828">
    <property type="entry name" value="PLPDE_III_DapDC"/>
    <property type="match status" value="1"/>
</dbReference>
<dbReference type="Gene3D" id="2.40.37.10">
    <property type="entry name" value="Lyase, Ornithine Decarboxylase, Chain A, domain 1"/>
    <property type="match status" value="1"/>
</dbReference>
<dbReference type="Pfam" id="PF02784">
    <property type="entry name" value="Orn_Arg_deC_N"/>
    <property type="match status" value="1"/>
</dbReference>
<dbReference type="InterPro" id="IPR022643">
    <property type="entry name" value="De-COase2_C"/>
</dbReference>
<dbReference type="Gene3D" id="3.20.20.10">
    <property type="entry name" value="Alanine racemase"/>
    <property type="match status" value="1"/>
</dbReference>
<dbReference type="InterPro" id="IPR002986">
    <property type="entry name" value="DAP_deCOOHase_LysA"/>
</dbReference>
<feature type="domain" description="Orn/DAP/Arg decarboxylase 2 C-terminal" evidence="11">
    <location>
        <begin position="69"/>
        <end position="424"/>
    </location>
</feature>
<keyword evidence="3 6" id="KW-0663">Pyridoxal phosphate</keyword>
<keyword evidence="2 6" id="KW-0210">Decarboxylase</keyword>
<evidence type="ECO:0000313" key="13">
    <source>
        <dbReference type="EMBL" id="NYJ20089.1"/>
    </source>
</evidence>
<dbReference type="InterPro" id="IPR009006">
    <property type="entry name" value="Ala_racemase/Decarboxylase_C"/>
</dbReference>
<dbReference type="RefSeq" id="WP_343062538.1">
    <property type="nucleotide sequence ID" value="NZ_JACCFM010000001.1"/>
</dbReference>
<feature type="binding site" evidence="6">
    <location>
        <position position="426"/>
    </location>
    <ligand>
        <name>pyridoxal 5'-phosphate</name>
        <dbReference type="ChEBI" id="CHEBI:597326"/>
    </ligand>
</feature>
<evidence type="ECO:0000256" key="7">
    <source>
        <dbReference type="NCBIfam" id="TIGR01048"/>
    </source>
</evidence>
<comment type="caution">
    <text evidence="13">The sequence shown here is derived from an EMBL/GenBank/DDBJ whole genome shotgun (WGS) entry which is preliminary data.</text>
</comment>
<dbReference type="EMBL" id="JACCFM010000001">
    <property type="protein sequence ID" value="NYJ20089.1"/>
    <property type="molecule type" value="Genomic_DNA"/>
</dbReference>
<comment type="cofactor">
    <cofactor evidence="1 6 8 9">
        <name>pyridoxal 5'-phosphate</name>
        <dbReference type="ChEBI" id="CHEBI:597326"/>
    </cofactor>
</comment>
<evidence type="ECO:0000256" key="2">
    <source>
        <dbReference type="ARBA" id="ARBA00022793"/>
    </source>
</evidence>
<dbReference type="PRINTS" id="PR01181">
    <property type="entry name" value="DAPDCRBXLASE"/>
</dbReference>
<evidence type="ECO:0000259" key="12">
    <source>
        <dbReference type="Pfam" id="PF02784"/>
    </source>
</evidence>
<dbReference type="InterPro" id="IPR022644">
    <property type="entry name" value="De-COase2_N"/>
</dbReference>
<feature type="binding site" evidence="6">
    <location>
        <position position="365"/>
    </location>
    <ligand>
        <name>substrate</name>
    </ligand>
</feature>
<evidence type="ECO:0000256" key="10">
    <source>
        <dbReference type="SAM" id="MobiDB-lite"/>
    </source>
</evidence>
<dbReference type="PANTHER" id="PTHR43727:SF2">
    <property type="entry name" value="GROUP IV DECARBOXYLASE"/>
    <property type="match status" value="1"/>
</dbReference>
<evidence type="ECO:0000256" key="8">
    <source>
        <dbReference type="PIRSR" id="PIRSR600183-50"/>
    </source>
</evidence>
<evidence type="ECO:0000256" key="4">
    <source>
        <dbReference type="ARBA" id="ARBA00023154"/>
    </source>
</evidence>
<comment type="function">
    <text evidence="6">Specifically catalyzes the decarboxylation of meso-diaminopimelate (meso-DAP) to L-lysine.</text>
</comment>
<feature type="binding site" evidence="6">
    <location>
        <position position="325"/>
    </location>
    <ligand>
        <name>substrate</name>
    </ligand>
</feature>
<keyword evidence="5 6" id="KW-0456">Lyase</keyword>
<feature type="binding site" evidence="6">
    <location>
        <position position="280"/>
    </location>
    <ligand>
        <name>pyridoxal 5'-phosphate</name>
        <dbReference type="ChEBI" id="CHEBI:597326"/>
    </ligand>
</feature>
<dbReference type="HAMAP" id="MF_02120">
    <property type="entry name" value="LysA"/>
    <property type="match status" value="1"/>
</dbReference>
<sequence length="498" mass="51438">MATLPSTEPADAGAALAPAWLRVPDDANDLAPGLWSTTTTRNDAGELVVGGRTAASLAAEFGTPLYVVDETDARGRAASFRTAFEKEFARVGTTVSIYYAGKAFLSTEIARWMNAEGLNIDVCSGGELAVALAAGVDPARMGFHGNNKSLTEIDDATRIGIGTIVIDSPIEIERVAAAAARHGKVQSVRLRVNSGVHAHTHSFLATAHEDQKFGVVLEAAPALVAAIRSHPSLSFRGLHCHIGSQIFGADGFAESASRLLAVHADLLAGGPVPELNLGGGFGIAYTSVDTPTPVDELASRLADIVAAECETRGIPIPAIAFEPGRAIIGTAGTTLYEVGTLKPVDVGGQTRLYVSVDGGMSDNARPALYEADYAVRIASRTSDAAPALVRIAGKHCESGDIVVYADYLPGDVTPGDLLAVPATGAYCWSMASNYNYLGRPPVVAVIDGTARVLVRGETIADLLARDTGLGAGGVSTGSTSGGSTTDTSPINELKDSSR</sequence>
<dbReference type="PANTHER" id="PTHR43727">
    <property type="entry name" value="DIAMINOPIMELATE DECARBOXYLASE"/>
    <property type="match status" value="1"/>
</dbReference>
<feature type="active site" description="Proton donor" evidence="8">
    <location>
        <position position="396"/>
    </location>
</feature>
<evidence type="ECO:0000256" key="9">
    <source>
        <dbReference type="RuleBase" id="RU003738"/>
    </source>
</evidence>
<feature type="modified residue" description="N6-(pyridoxal phosphate)lysine" evidence="6 8">
    <location>
        <position position="102"/>
    </location>
</feature>
<gene>
    <name evidence="6" type="primary">lysA</name>
    <name evidence="13" type="ORF">HNR05_001880</name>
</gene>
<name>A0A7Z0J6M3_9MICO</name>
<proteinExistence type="inferred from homology"/>
<organism evidence="13 14">
    <name type="scientific">Glaciibacter psychrotolerans</name>
    <dbReference type="NCBI Taxonomy" id="670054"/>
    <lineage>
        <taxon>Bacteria</taxon>
        <taxon>Bacillati</taxon>
        <taxon>Actinomycetota</taxon>
        <taxon>Actinomycetes</taxon>
        <taxon>Micrococcales</taxon>
        <taxon>Microbacteriaceae</taxon>
        <taxon>Glaciibacter</taxon>
    </lineage>
</organism>
<dbReference type="PROSITE" id="PS00878">
    <property type="entry name" value="ODR_DC_2_1"/>
    <property type="match status" value="1"/>
</dbReference>
<evidence type="ECO:0000256" key="1">
    <source>
        <dbReference type="ARBA" id="ARBA00001933"/>
    </source>
</evidence>
<feature type="domain" description="Orn/DAP/Arg decarboxylase 2 N-terminal" evidence="12">
    <location>
        <begin position="84"/>
        <end position="328"/>
    </location>
</feature>
<dbReference type="FunFam" id="3.20.20.10:FF:000003">
    <property type="entry name" value="Diaminopimelate decarboxylase"/>
    <property type="match status" value="1"/>
</dbReference>
<evidence type="ECO:0000259" key="11">
    <source>
        <dbReference type="Pfam" id="PF00278"/>
    </source>
</evidence>
<comment type="subunit">
    <text evidence="6">Homodimer.</text>
</comment>
<evidence type="ECO:0000256" key="5">
    <source>
        <dbReference type="ARBA" id="ARBA00023239"/>
    </source>
</evidence>
<reference evidence="13 14" key="1">
    <citation type="submission" date="2020-07" db="EMBL/GenBank/DDBJ databases">
        <title>Sequencing the genomes of 1000 actinobacteria strains.</title>
        <authorList>
            <person name="Klenk H.-P."/>
        </authorList>
    </citation>
    <scope>NUCLEOTIDE SEQUENCE [LARGE SCALE GENOMIC DNA]</scope>
    <source>
        <strain evidence="13 14">LI1</strain>
    </source>
</reference>
<dbReference type="GO" id="GO:0009089">
    <property type="term" value="P:lysine biosynthetic process via diaminopimelate"/>
    <property type="evidence" value="ECO:0007669"/>
    <property type="project" value="UniProtKB-UniRule"/>
</dbReference>
<dbReference type="InterPro" id="IPR029066">
    <property type="entry name" value="PLP-binding_barrel"/>
</dbReference>
<dbReference type="AlphaFoldDB" id="A0A7Z0J6M3"/>
<keyword evidence="14" id="KW-1185">Reference proteome</keyword>
<dbReference type="NCBIfam" id="TIGR01048">
    <property type="entry name" value="lysA"/>
    <property type="match status" value="1"/>
</dbReference>
<dbReference type="InterPro" id="IPR022653">
    <property type="entry name" value="De-COase2_pyr-phos_BS"/>
</dbReference>
<dbReference type="SUPFAM" id="SSF50621">
    <property type="entry name" value="Alanine racemase C-terminal domain-like"/>
    <property type="match status" value="1"/>
</dbReference>
<feature type="binding site" evidence="6">
    <location>
        <position position="426"/>
    </location>
    <ligand>
        <name>substrate</name>
    </ligand>
</feature>
<dbReference type="GO" id="GO:0008836">
    <property type="term" value="F:diaminopimelate decarboxylase activity"/>
    <property type="evidence" value="ECO:0007669"/>
    <property type="project" value="UniProtKB-UniRule"/>
</dbReference>
<comment type="similarity">
    <text evidence="6">Belongs to the Orn/Lys/Arg decarboxylase class-II family. LysA subfamily.</text>
</comment>
<dbReference type="SUPFAM" id="SSF51419">
    <property type="entry name" value="PLP-binding barrel"/>
    <property type="match status" value="1"/>
</dbReference>
<protein>
    <recommendedName>
        <fullName evidence="6 7">Diaminopimelate decarboxylase</fullName>
        <shortName evidence="6">DAP decarboxylase</shortName>
        <shortName evidence="6">DAPDC</shortName>
        <ecNumber evidence="6 7">4.1.1.20</ecNumber>
    </recommendedName>
</protein>
<keyword evidence="6" id="KW-0028">Amino-acid biosynthesis</keyword>
<dbReference type="InterPro" id="IPR000183">
    <property type="entry name" value="Orn/DAP/Arg_de-COase"/>
</dbReference>
<evidence type="ECO:0000313" key="14">
    <source>
        <dbReference type="Proteomes" id="UP000537260"/>
    </source>
</evidence>
<feature type="binding site" evidence="6">
    <location>
        <position position="397"/>
    </location>
    <ligand>
        <name>substrate</name>
    </ligand>
</feature>
<feature type="compositionally biased region" description="Low complexity" evidence="10">
    <location>
        <begin position="476"/>
        <end position="488"/>
    </location>
</feature>
<dbReference type="PRINTS" id="PR01179">
    <property type="entry name" value="ODADCRBXLASE"/>
</dbReference>
<dbReference type="Pfam" id="PF00278">
    <property type="entry name" value="Orn_DAP_Arg_deC"/>
    <property type="match status" value="1"/>
</dbReference>
<accession>A0A7Z0J6M3</accession>
<feature type="binding site" evidence="6">
    <location>
        <begin position="322"/>
        <end position="325"/>
    </location>
    <ligand>
        <name>pyridoxal 5'-phosphate</name>
        <dbReference type="ChEBI" id="CHEBI:597326"/>
    </ligand>
</feature>
<keyword evidence="4 6" id="KW-0457">Lysine biosynthesis</keyword>
<dbReference type="UniPathway" id="UPA00034">
    <property type="reaction ID" value="UER00027"/>
</dbReference>
<feature type="binding site" evidence="6">
    <location>
        <position position="369"/>
    </location>
    <ligand>
        <name>substrate</name>
    </ligand>
</feature>
<comment type="catalytic activity">
    <reaction evidence="6 9">
        <text>meso-2,6-diaminopimelate + H(+) = L-lysine + CO2</text>
        <dbReference type="Rhea" id="RHEA:15101"/>
        <dbReference type="ChEBI" id="CHEBI:15378"/>
        <dbReference type="ChEBI" id="CHEBI:16526"/>
        <dbReference type="ChEBI" id="CHEBI:32551"/>
        <dbReference type="ChEBI" id="CHEBI:57791"/>
        <dbReference type="EC" id="4.1.1.20"/>
    </reaction>
</comment>
<dbReference type="GO" id="GO:0030170">
    <property type="term" value="F:pyridoxal phosphate binding"/>
    <property type="evidence" value="ECO:0007669"/>
    <property type="project" value="UniProtKB-UniRule"/>
</dbReference>
<evidence type="ECO:0000256" key="3">
    <source>
        <dbReference type="ARBA" id="ARBA00022898"/>
    </source>
</evidence>